<dbReference type="Proteomes" id="UP000053144">
    <property type="component" value="Chromosome 2"/>
</dbReference>
<dbReference type="AlphaFoldDB" id="A0A0L9TU73"/>
<name>A0A0L9TU73_PHAAN</name>
<dbReference type="STRING" id="3914.A0A0L9TU73"/>
<reference evidence="2" key="1">
    <citation type="journal article" date="2015" name="Proc. Natl. Acad. Sci. U.S.A.">
        <title>Genome sequencing of adzuki bean (Vigna angularis) provides insight into high starch and low fat accumulation and domestication.</title>
        <authorList>
            <person name="Yang K."/>
            <person name="Tian Z."/>
            <person name="Chen C."/>
            <person name="Luo L."/>
            <person name="Zhao B."/>
            <person name="Wang Z."/>
            <person name="Yu L."/>
            <person name="Li Y."/>
            <person name="Sun Y."/>
            <person name="Li W."/>
            <person name="Chen Y."/>
            <person name="Li Y."/>
            <person name="Zhang Y."/>
            <person name="Ai D."/>
            <person name="Zhao J."/>
            <person name="Shang C."/>
            <person name="Ma Y."/>
            <person name="Wu B."/>
            <person name="Wang M."/>
            <person name="Gao L."/>
            <person name="Sun D."/>
            <person name="Zhang P."/>
            <person name="Guo F."/>
            <person name="Wang W."/>
            <person name="Li Y."/>
            <person name="Wang J."/>
            <person name="Varshney R.K."/>
            <person name="Wang J."/>
            <person name="Ling H.Q."/>
            <person name="Wan P."/>
        </authorList>
    </citation>
    <scope>NUCLEOTIDE SEQUENCE</scope>
    <source>
        <strain evidence="2">cv. Jingnong 6</strain>
    </source>
</reference>
<gene>
    <name evidence="1" type="ORF">LR48_Vigan02g029300</name>
</gene>
<organism evidence="1 2">
    <name type="scientific">Phaseolus angularis</name>
    <name type="common">Azuki bean</name>
    <name type="synonym">Vigna angularis</name>
    <dbReference type="NCBI Taxonomy" id="3914"/>
    <lineage>
        <taxon>Eukaryota</taxon>
        <taxon>Viridiplantae</taxon>
        <taxon>Streptophyta</taxon>
        <taxon>Embryophyta</taxon>
        <taxon>Tracheophyta</taxon>
        <taxon>Spermatophyta</taxon>
        <taxon>Magnoliopsida</taxon>
        <taxon>eudicotyledons</taxon>
        <taxon>Gunneridae</taxon>
        <taxon>Pentapetalae</taxon>
        <taxon>rosids</taxon>
        <taxon>fabids</taxon>
        <taxon>Fabales</taxon>
        <taxon>Fabaceae</taxon>
        <taxon>Papilionoideae</taxon>
        <taxon>50 kb inversion clade</taxon>
        <taxon>NPAAA clade</taxon>
        <taxon>indigoferoid/millettioid clade</taxon>
        <taxon>Phaseoleae</taxon>
        <taxon>Vigna</taxon>
    </lineage>
</organism>
<proteinExistence type="predicted"/>
<protein>
    <submittedName>
        <fullName evidence="1">Uncharacterized protein</fullName>
    </submittedName>
</protein>
<dbReference type="EMBL" id="CM003372">
    <property type="protein sequence ID" value="KOM34143.1"/>
    <property type="molecule type" value="Genomic_DNA"/>
</dbReference>
<sequence>MEPSKPRYPKRGRSSRGLWNSSSVTLNFTKNEVLIPVQGSQFPSNLIAMEHASQQTSVVASQTIEFGVQEQVKQKRYRKRNFKKTTSMYRGVTSGVDGASAEVQENNVDGDALSNPESTTMQSVFDEIGQQSQAVTTSQDQHENVAENNLLYADQFAWLDFDLSSSLWSYDFDSAQVQDHADALGNNALNWESSTVGAGNGSVASSGSMEPNILQFDEQNPHAASVHRYEPLQYGFATSNQNENVLPDNDWDITQYLNLDYSDMVDHETTDD</sequence>
<accession>A0A0L9TU73</accession>
<dbReference type="Gramene" id="KOM34143">
    <property type="protein sequence ID" value="KOM34143"/>
    <property type="gene ID" value="LR48_Vigan02g029300"/>
</dbReference>
<evidence type="ECO:0000313" key="2">
    <source>
        <dbReference type="Proteomes" id="UP000053144"/>
    </source>
</evidence>
<evidence type="ECO:0000313" key="1">
    <source>
        <dbReference type="EMBL" id="KOM34143.1"/>
    </source>
</evidence>